<name>A0A0K2XE03_9HELI</name>
<evidence type="ECO:0000313" key="9">
    <source>
        <dbReference type="Proteomes" id="UP000045175"/>
    </source>
</evidence>
<evidence type="ECO:0000313" key="5">
    <source>
        <dbReference type="EMBL" id="CRF52825.1"/>
    </source>
</evidence>
<gene>
    <name evidence="1" type="primary">gatC</name>
    <name evidence="2" type="ORF">HAL011_12850</name>
    <name evidence="3" type="ORF">HAL013_11710</name>
    <name evidence="5" type="ORF">HAL07_12900</name>
    <name evidence="4" type="ORF">HAL09_02320</name>
</gene>
<dbReference type="EMBL" id="CDML01000042">
    <property type="protein sequence ID" value="CRF41486.1"/>
    <property type="molecule type" value="Genomic_DNA"/>
</dbReference>
<dbReference type="InterPro" id="IPR036113">
    <property type="entry name" value="Asp/Glu-ADT_sf_sub_c"/>
</dbReference>
<dbReference type="PANTHER" id="PTHR15004:SF0">
    <property type="entry name" value="GLUTAMYL-TRNA(GLN) AMIDOTRANSFERASE SUBUNIT C, MITOCHONDRIAL"/>
    <property type="match status" value="1"/>
</dbReference>
<keyword evidence="3" id="KW-0808">Transferase</keyword>
<dbReference type="GO" id="GO:0006450">
    <property type="term" value="P:regulation of translational fidelity"/>
    <property type="evidence" value="ECO:0007669"/>
    <property type="project" value="InterPro"/>
</dbReference>
<keyword evidence="1" id="KW-0547">Nucleotide-binding</keyword>
<accession>A0A0K2XE03</accession>
<dbReference type="GeneID" id="82132223"/>
<dbReference type="RefSeq" id="WP_053941555.1">
    <property type="nucleotide sequence ID" value="NZ_BSCV01000008.1"/>
</dbReference>
<evidence type="ECO:0000313" key="2">
    <source>
        <dbReference type="EMBL" id="CRF41486.1"/>
    </source>
</evidence>
<dbReference type="Pfam" id="PF02686">
    <property type="entry name" value="GatC"/>
    <property type="match status" value="1"/>
</dbReference>
<reference evidence="7 8" key="3">
    <citation type="submission" date="2014-12" db="EMBL/GenBank/DDBJ databases">
        <authorList>
            <person name="Jaenicke S."/>
        </authorList>
    </citation>
    <scope>NUCLEOTIDE SEQUENCE [LARGE SCALE GENOMIC DNA]</scope>
</reference>
<dbReference type="InterPro" id="IPR003837">
    <property type="entry name" value="GatC"/>
</dbReference>
<organism evidence="3 9">
    <name type="scientific">Helicobacter ailurogastricus</name>
    <dbReference type="NCBI Taxonomy" id="1578720"/>
    <lineage>
        <taxon>Bacteria</taxon>
        <taxon>Pseudomonadati</taxon>
        <taxon>Campylobacterota</taxon>
        <taxon>Epsilonproteobacteria</taxon>
        <taxon>Campylobacterales</taxon>
        <taxon>Helicobacteraceae</taxon>
        <taxon>Helicobacter</taxon>
    </lineage>
</organism>
<dbReference type="PANTHER" id="PTHR15004">
    <property type="entry name" value="GLUTAMYL-TRNA(GLN) AMIDOTRANSFERASE SUBUNIT C, MITOCHONDRIAL"/>
    <property type="match status" value="1"/>
</dbReference>
<evidence type="ECO:0000313" key="8">
    <source>
        <dbReference type="Proteomes" id="UP000043437"/>
    </source>
</evidence>
<dbReference type="GO" id="GO:0006412">
    <property type="term" value="P:translation"/>
    <property type="evidence" value="ECO:0007669"/>
    <property type="project" value="UniProtKB-UniRule"/>
</dbReference>
<comment type="catalytic activity">
    <reaction evidence="1">
        <text>L-glutamyl-tRNA(Gln) + L-glutamine + ATP + H2O = L-glutaminyl-tRNA(Gln) + L-glutamate + ADP + phosphate + H(+)</text>
        <dbReference type="Rhea" id="RHEA:17521"/>
        <dbReference type="Rhea" id="RHEA-COMP:9681"/>
        <dbReference type="Rhea" id="RHEA-COMP:9684"/>
        <dbReference type="ChEBI" id="CHEBI:15377"/>
        <dbReference type="ChEBI" id="CHEBI:15378"/>
        <dbReference type="ChEBI" id="CHEBI:29985"/>
        <dbReference type="ChEBI" id="CHEBI:30616"/>
        <dbReference type="ChEBI" id="CHEBI:43474"/>
        <dbReference type="ChEBI" id="CHEBI:58359"/>
        <dbReference type="ChEBI" id="CHEBI:78520"/>
        <dbReference type="ChEBI" id="CHEBI:78521"/>
        <dbReference type="ChEBI" id="CHEBI:456216"/>
    </reaction>
</comment>
<dbReference type="STRING" id="1578720.HAL011_12850"/>
<keyword evidence="1" id="KW-0067">ATP-binding</keyword>
<dbReference type="Proteomes" id="UP000043437">
    <property type="component" value="Unassembled WGS sequence"/>
</dbReference>
<dbReference type="EMBL" id="CDMN01000009">
    <property type="protein sequence ID" value="CRF43683.1"/>
    <property type="molecule type" value="Genomic_DNA"/>
</dbReference>
<dbReference type="Proteomes" id="UP000041394">
    <property type="component" value="Unassembled WGS sequence"/>
</dbReference>
<protein>
    <recommendedName>
        <fullName evidence="1">Aspartyl/glutamyl-tRNA(Asn/Gln) amidotransferase subunit C</fullName>
        <shortName evidence="1">Asp/Glu-ADT subunit C</shortName>
        <ecNumber evidence="1">6.3.5.-</ecNumber>
    </recommendedName>
</protein>
<evidence type="ECO:0000313" key="3">
    <source>
        <dbReference type="EMBL" id="CRF42954.1"/>
    </source>
</evidence>
<evidence type="ECO:0000313" key="6">
    <source>
        <dbReference type="Proteomes" id="UP000038622"/>
    </source>
</evidence>
<dbReference type="HAMAP" id="MF_00122">
    <property type="entry name" value="GatC"/>
    <property type="match status" value="1"/>
</dbReference>
<dbReference type="OrthoDB" id="9813938at2"/>
<evidence type="ECO:0000313" key="7">
    <source>
        <dbReference type="Proteomes" id="UP000041394"/>
    </source>
</evidence>
<comment type="function">
    <text evidence="1">Allows the formation of correctly charged Asn-tRNA(Asn) or Gln-tRNA(Gln) through the transamidation of misacylated Asp-tRNA(Asn) or Glu-tRNA(Gln) in organisms which lack either or both of asparaginyl-tRNA or glutaminyl-tRNA synthetases. The reaction takes place in the presence of glutamine and ATP through an activated phospho-Asp-tRNA(Asn) or phospho-Glu-tRNA(Gln).</text>
</comment>
<dbReference type="EMBL" id="CDMG01000009">
    <property type="protein sequence ID" value="CRF52825.1"/>
    <property type="molecule type" value="Genomic_DNA"/>
</dbReference>
<comment type="similarity">
    <text evidence="1">Belongs to the GatC family.</text>
</comment>
<dbReference type="GO" id="GO:0070681">
    <property type="term" value="P:glutaminyl-tRNAGln biosynthesis via transamidation"/>
    <property type="evidence" value="ECO:0007669"/>
    <property type="project" value="TreeGrafter"/>
</dbReference>
<evidence type="ECO:0000313" key="4">
    <source>
        <dbReference type="EMBL" id="CRF43683.1"/>
    </source>
</evidence>
<evidence type="ECO:0000256" key="1">
    <source>
        <dbReference type="HAMAP-Rule" id="MF_00122"/>
    </source>
</evidence>
<keyword evidence="1" id="KW-0648">Protein biosynthesis</keyword>
<comment type="catalytic activity">
    <reaction evidence="1">
        <text>L-aspartyl-tRNA(Asn) + L-glutamine + ATP + H2O = L-asparaginyl-tRNA(Asn) + L-glutamate + ADP + phosphate + 2 H(+)</text>
        <dbReference type="Rhea" id="RHEA:14513"/>
        <dbReference type="Rhea" id="RHEA-COMP:9674"/>
        <dbReference type="Rhea" id="RHEA-COMP:9677"/>
        <dbReference type="ChEBI" id="CHEBI:15377"/>
        <dbReference type="ChEBI" id="CHEBI:15378"/>
        <dbReference type="ChEBI" id="CHEBI:29985"/>
        <dbReference type="ChEBI" id="CHEBI:30616"/>
        <dbReference type="ChEBI" id="CHEBI:43474"/>
        <dbReference type="ChEBI" id="CHEBI:58359"/>
        <dbReference type="ChEBI" id="CHEBI:78515"/>
        <dbReference type="ChEBI" id="CHEBI:78516"/>
        <dbReference type="ChEBI" id="CHEBI:456216"/>
    </reaction>
</comment>
<dbReference type="EC" id="6.3.5.-" evidence="1"/>
<dbReference type="Proteomes" id="UP000045175">
    <property type="component" value="Unassembled WGS sequence"/>
</dbReference>
<dbReference type="Proteomes" id="UP000038622">
    <property type="component" value="Unassembled WGS sequence"/>
</dbReference>
<dbReference type="EMBL" id="CDMH01000052">
    <property type="protein sequence ID" value="CRF42954.1"/>
    <property type="molecule type" value="Genomic_DNA"/>
</dbReference>
<keyword evidence="1 3" id="KW-0436">Ligase</keyword>
<keyword evidence="6" id="KW-1185">Reference proteome</keyword>
<reference evidence="3" key="1">
    <citation type="submission" date="2014-12" db="EMBL/GenBank/DDBJ databases">
        <title>Whole genome sequences of four Staphylococcus schleiferi canine isolates.</title>
        <authorList>
            <person name="Misic A.M."/>
            <person name="Cain C."/>
            <person name="Morris D.O."/>
            <person name="Rankin S."/>
            <person name="Beiting D."/>
        </authorList>
    </citation>
    <scope>NUCLEOTIDE SEQUENCE</scope>
    <source>
        <strain evidence="2">ASB11</strain>
        <strain evidence="3">ASB13</strain>
        <strain evidence="5">ASB7</strain>
        <strain evidence="4">ASB9</strain>
    </source>
</reference>
<dbReference type="SUPFAM" id="SSF141000">
    <property type="entry name" value="Glu-tRNAGln amidotransferase C subunit"/>
    <property type="match status" value="1"/>
</dbReference>
<dbReference type="Gene3D" id="1.10.20.60">
    <property type="entry name" value="Glu-tRNAGln amidotransferase C subunit, N-terminal domain"/>
    <property type="match status" value="1"/>
</dbReference>
<dbReference type="NCBIfam" id="TIGR00135">
    <property type="entry name" value="gatC"/>
    <property type="match status" value="1"/>
</dbReference>
<comment type="subunit">
    <text evidence="1">Heterotrimer of A, B and C subunits.</text>
</comment>
<dbReference type="GO" id="GO:0016740">
    <property type="term" value="F:transferase activity"/>
    <property type="evidence" value="ECO:0007669"/>
    <property type="project" value="UniProtKB-KW"/>
</dbReference>
<dbReference type="AlphaFoldDB" id="A0A0K2XE03"/>
<sequence>MQIDNALLDKLATLSMLEITPKECEELRGHLKEVLEFVDLLNEMDLSGVQPHQSAPAPLRADTIIHDSQISKDLLKQAPKAQDGYFIVPKIIET</sequence>
<reference evidence="6" key="2">
    <citation type="submission" date="2014-12" db="EMBL/GenBank/DDBJ databases">
        <authorList>
            <person name="Smet A."/>
        </authorList>
    </citation>
    <scope>NUCLEOTIDE SEQUENCE [LARGE SCALE GENOMIC DNA]</scope>
</reference>
<proteinExistence type="inferred from homology"/>
<dbReference type="GO" id="GO:0005524">
    <property type="term" value="F:ATP binding"/>
    <property type="evidence" value="ECO:0007669"/>
    <property type="project" value="UniProtKB-KW"/>
</dbReference>
<dbReference type="GO" id="GO:0050567">
    <property type="term" value="F:glutaminyl-tRNA synthase (glutamine-hydrolyzing) activity"/>
    <property type="evidence" value="ECO:0007669"/>
    <property type="project" value="UniProtKB-UniRule"/>
</dbReference>